<evidence type="ECO:0000313" key="1">
    <source>
        <dbReference type="EMBL" id="KUN62421.1"/>
    </source>
</evidence>
<protein>
    <recommendedName>
        <fullName evidence="3">Lipoprotein</fullName>
    </recommendedName>
</protein>
<sequence>MRALVSNGRPHVLLTAALLLSVALLGACAALGRGDGCRGAASELRRLAEQPVLGVAPARASVPANYRGVGVTTGCDDDSGGAPWLHADRLYAFPGRPEDVISYYAGAAASAGWELEEDSSATLDGVCWTRIEQGRHLVLDVELRPGGFSPEPVVGTGIAYTVSVGSERDGGAEGCGG</sequence>
<evidence type="ECO:0000313" key="2">
    <source>
        <dbReference type="Proteomes" id="UP000054375"/>
    </source>
</evidence>
<dbReference type="EMBL" id="LMWV01000025">
    <property type="protein sequence ID" value="KUN62421.1"/>
    <property type="molecule type" value="Genomic_DNA"/>
</dbReference>
<gene>
    <name evidence="1" type="ORF">AQJ54_31450</name>
</gene>
<reference evidence="1 2" key="1">
    <citation type="submission" date="2015-10" db="EMBL/GenBank/DDBJ databases">
        <title>Draft genome sequence of Streptomyces griseorubiginosus DSM 40469, type strain for the species Streptomyces griseorubiginosus.</title>
        <authorList>
            <person name="Ruckert C."/>
            <person name="Winkler A."/>
            <person name="Kalinowski J."/>
            <person name="Kampfer P."/>
            <person name="Glaeser S."/>
        </authorList>
    </citation>
    <scope>NUCLEOTIDE SEQUENCE [LARGE SCALE GENOMIC DNA]</scope>
    <source>
        <strain evidence="1 2">DSM 40469</strain>
    </source>
</reference>
<keyword evidence="2" id="KW-1185">Reference proteome</keyword>
<comment type="caution">
    <text evidence="1">The sequence shown here is derived from an EMBL/GenBank/DDBJ whole genome shotgun (WGS) entry which is preliminary data.</text>
</comment>
<dbReference type="Proteomes" id="UP000054375">
    <property type="component" value="Unassembled WGS sequence"/>
</dbReference>
<accession>A0A101RVF7</accession>
<dbReference type="PROSITE" id="PS51257">
    <property type="entry name" value="PROKAR_LIPOPROTEIN"/>
    <property type="match status" value="1"/>
</dbReference>
<organism evidence="1 2">
    <name type="scientific">Streptomyces griseorubiginosus</name>
    <dbReference type="NCBI Taxonomy" id="67304"/>
    <lineage>
        <taxon>Bacteria</taxon>
        <taxon>Bacillati</taxon>
        <taxon>Actinomycetota</taxon>
        <taxon>Actinomycetes</taxon>
        <taxon>Kitasatosporales</taxon>
        <taxon>Streptomycetaceae</taxon>
        <taxon>Streptomyces</taxon>
    </lineage>
</organism>
<proteinExistence type="predicted"/>
<dbReference type="AlphaFoldDB" id="A0A101RVF7"/>
<name>A0A101RVF7_9ACTN</name>
<evidence type="ECO:0008006" key="3">
    <source>
        <dbReference type="Google" id="ProtNLM"/>
    </source>
</evidence>